<name>A0ABP8XM28_9MICO</name>
<feature type="compositionally biased region" description="Polar residues" evidence="1">
    <location>
        <begin position="52"/>
        <end position="61"/>
    </location>
</feature>
<evidence type="ECO:0000256" key="1">
    <source>
        <dbReference type="SAM" id="MobiDB-lite"/>
    </source>
</evidence>
<comment type="caution">
    <text evidence="2">The sequence shown here is derived from an EMBL/GenBank/DDBJ whole genome shotgun (WGS) entry which is preliminary data.</text>
</comment>
<reference evidence="3" key="1">
    <citation type="journal article" date="2019" name="Int. J. Syst. Evol. Microbiol.">
        <title>The Global Catalogue of Microorganisms (GCM) 10K type strain sequencing project: providing services to taxonomists for standard genome sequencing and annotation.</title>
        <authorList>
            <consortium name="The Broad Institute Genomics Platform"/>
            <consortium name="The Broad Institute Genome Sequencing Center for Infectious Disease"/>
            <person name="Wu L."/>
            <person name="Ma J."/>
        </authorList>
    </citation>
    <scope>NUCLEOTIDE SEQUENCE [LARGE SCALE GENOMIC DNA]</scope>
    <source>
        <strain evidence="3">JCM 17975</strain>
    </source>
</reference>
<evidence type="ECO:0000313" key="2">
    <source>
        <dbReference type="EMBL" id="GAA4711072.1"/>
    </source>
</evidence>
<organism evidence="2 3">
    <name type="scientific">Promicromonospora umidemergens</name>
    <dbReference type="NCBI Taxonomy" id="629679"/>
    <lineage>
        <taxon>Bacteria</taxon>
        <taxon>Bacillati</taxon>
        <taxon>Actinomycetota</taxon>
        <taxon>Actinomycetes</taxon>
        <taxon>Micrococcales</taxon>
        <taxon>Promicromonosporaceae</taxon>
        <taxon>Promicromonospora</taxon>
    </lineage>
</organism>
<gene>
    <name evidence="2" type="ORF">GCM10023198_37340</name>
</gene>
<evidence type="ECO:0000313" key="3">
    <source>
        <dbReference type="Proteomes" id="UP001500843"/>
    </source>
</evidence>
<protein>
    <submittedName>
        <fullName evidence="2">Uncharacterized protein</fullName>
    </submittedName>
</protein>
<dbReference type="Proteomes" id="UP001500843">
    <property type="component" value="Unassembled WGS sequence"/>
</dbReference>
<accession>A0ABP8XM28</accession>
<dbReference type="EMBL" id="BAABHM010000016">
    <property type="protein sequence ID" value="GAA4711072.1"/>
    <property type="molecule type" value="Genomic_DNA"/>
</dbReference>
<sequence length="169" mass="18535">MRTWNWRRISAVTVLAALAATALVIWQIVDLWHATAAATLATATSILWSATEPTTGQTTSDPEWPRTPVEARAGGRHDVSDLGWSVFGRDGHVTDRVVRRIRTLAADRLRAHGIDPADPAAEPDAERLLGARVLQQLKSRQPPTARTVKTWLDAIERLGAAPTTEEHRA</sequence>
<feature type="region of interest" description="Disordered" evidence="1">
    <location>
        <begin position="52"/>
        <end position="75"/>
    </location>
</feature>
<proteinExistence type="predicted"/>
<keyword evidence="3" id="KW-1185">Reference proteome</keyword>
<dbReference type="RefSeq" id="WP_301312089.1">
    <property type="nucleotide sequence ID" value="NZ_BAABHM010000016.1"/>
</dbReference>